<evidence type="ECO:0000313" key="3">
    <source>
        <dbReference type="Proteomes" id="UP001055247"/>
    </source>
</evidence>
<keyword evidence="3" id="KW-1185">Reference proteome</keyword>
<gene>
    <name evidence="2" type="ORF">BHAOGJBA_0093</name>
</gene>
<evidence type="ECO:0000256" key="1">
    <source>
        <dbReference type="SAM" id="SignalP"/>
    </source>
</evidence>
<protein>
    <recommendedName>
        <fullName evidence="4">YHS domain-containing protein</fullName>
    </recommendedName>
</protein>
<dbReference type="RefSeq" id="WP_066923850.1">
    <property type="nucleotide sequence ID" value="NZ_BPQO01000001.1"/>
</dbReference>
<feature type="signal peptide" evidence="1">
    <location>
        <begin position="1"/>
        <end position="23"/>
    </location>
</feature>
<name>A0AAV4ZDU3_9HYPH</name>
<sequence length="163" mass="17390">MWLTRRKLGLLALLTCGPVPAGAQAPTPPAQLPAELPATLALRGFDAVSYFLPGGPRPGAERFELAWGGRAWRFASAGNRAAFAAGPGFYAPRLDGNDPVGVLDGRIVDADPLVFAVLGGRLYLFRDAERRARLVADPGLADRAEARWPALARLIEPLPRSPN</sequence>
<keyword evidence="1" id="KW-0732">Signal</keyword>
<proteinExistence type="predicted"/>
<accession>A0AAV4ZDU3</accession>
<dbReference type="EMBL" id="BPQO01000001">
    <property type="protein sequence ID" value="GJD86599.1"/>
    <property type="molecule type" value="Genomic_DNA"/>
</dbReference>
<reference evidence="2" key="1">
    <citation type="journal article" date="2016" name="Front. Microbiol.">
        <title>Genome Sequence of the Piezophilic, Mesophilic Sulfate-Reducing Bacterium Desulfovibrio indicus J2T.</title>
        <authorList>
            <person name="Cao J."/>
            <person name="Maignien L."/>
            <person name="Shao Z."/>
            <person name="Alain K."/>
            <person name="Jebbar M."/>
        </authorList>
    </citation>
    <scope>NUCLEOTIDE SEQUENCE</scope>
    <source>
        <strain evidence="2">DSM 16372</strain>
    </source>
</reference>
<reference evidence="2" key="2">
    <citation type="submission" date="2021-08" db="EMBL/GenBank/DDBJ databases">
        <authorList>
            <person name="Tani A."/>
            <person name="Ola A."/>
            <person name="Ogura Y."/>
            <person name="Katsura K."/>
            <person name="Hayashi T."/>
        </authorList>
    </citation>
    <scope>NUCLEOTIDE SEQUENCE</scope>
    <source>
        <strain evidence="2">DSM 16372</strain>
    </source>
</reference>
<evidence type="ECO:0008006" key="4">
    <source>
        <dbReference type="Google" id="ProtNLM"/>
    </source>
</evidence>
<organism evidence="2 3">
    <name type="scientific">Methylobacterium hispanicum</name>
    <dbReference type="NCBI Taxonomy" id="270350"/>
    <lineage>
        <taxon>Bacteria</taxon>
        <taxon>Pseudomonadati</taxon>
        <taxon>Pseudomonadota</taxon>
        <taxon>Alphaproteobacteria</taxon>
        <taxon>Hyphomicrobiales</taxon>
        <taxon>Methylobacteriaceae</taxon>
        <taxon>Methylobacterium</taxon>
    </lineage>
</organism>
<feature type="chain" id="PRO_5043405606" description="YHS domain-containing protein" evidence="1">
    <location>
        <begin position="24"/>
        <end position="163"/>
    </location>
</feature>
<dbReference type="Proteomes" id="UP001055247">
    <property type="component" value="Unassembled WGS sequence"/>
</dbReference>
<comment type="caution">
    <text evidence="2">The sequence shown here is derived from an EMBL/GenBank/DDBJ whole genome shotgun (WGS) entry which is preliminary data.</text>
</comment>
<dbReference type="AlphaFoldDB" id="A0AAV4ZDU3"/>
<dbReference type="NCBIfam" id="NF041384">
    <property type="entry name" value="YHS_seleno_dom"/>
    <property type="match status" value="1"/>
</dbReference>
<evidence type="ECO:0000313" key="2">
    <source>
        <dbReference type="EMBL" id="GJD86599.1"/>
    </source>
</evidence>